<keyword evidence="2" id="KW-0732">Signal</keyword>
<dbReference type="OrthoDB" id="795031at2"/>
<comment type="caution">
    <text evidence="3">The sequence shown here is derived from an EMBL/GenBank/DDBJ whole genome shotgun (WGS) entry which is preliminary data.</text>
</comment>
<evidence type="ECO:0008006" key="5">
    <source>
        <dbReference type="Google" id="ProtNLM"/>
    </source>
</evidence>
<proteinExistence type="predicted"/>
<organism evidence="3 4">
    <name type="scientific">Aquimarina atlantica</name>
    <dbReference type="NCBI Taxonomy" id="1317122"/>
    <lineage>
        <taxon>Bacteria</taxon>
        <taxon>Pseudomonadati</taxon>
        <taxon>Bacteroidota</taxon>
        <taxon>Flavobacteriia</taxon>
        <taxon>Flavobacteriales</taxon>
        <taxon>Flavobacteriaceae</taxon>
        <taxon>Aquimarina</taxon>
    </lineage>
</organism>
<evidence type="ECO:0000313" key="4">
    <source>
        <dbReference type="Proteomes" id="UP000023541"/>
    </source>
</evidence>
<dbReference type="STRING" id="1317122.ATO12_18305"/>
<dbReference type="EMBL" id="AQRA01000006">
    <property type="protein sequence ID" value="EZH72973.1"/>
    <property type="molecule type" value="Genomic_DNA"/>
</dbReference>
<gene>
    <name evidence="3" type="ORF">ATO12_18305</name>
</gene>
<feature type="signal peptide" evidence="2">
    <location>
        <begin position="1"/>
        <end position="23"/>
    </location>
</feature>
<protein>
    <recommendedName>
        <fullName evidence="5">Lipoprotein</fullName>
    </recommendedName>
</protein>
<feature type="coiled-coil region" evidence="1">
    <location>
        <begin position="89"/>
        <end position="134"/>
    </location>
</feature>
<dbReference type="eggNOG" id="ENOG50331Z0">
    <property type="taxonomic scope" value="Bacteria"/>
</dbReference>
<sequence length="273" mass="31844">MRRIILFNILMTLILVSCGVPQADLDKLKEENDKLKKEIAECQLTPSQILEQAQEYHDALDYIRSKERLEVLLDKYPNSSETKKGKSLLKKVKKEILQAEKALNKDELTEKNNSKEYQKAIAKMRKKYDAVNEVTWYSDKSSIQVNTKSYFQIYIGKKDNRKPWLGFSINYFTKKDWLFVQRIEIDVDGKIYDVEEDTPGEFNSKEESGGKREWIDRVVKQLEMPMIKAIASGKKVKITYFGKEDVDSRIVSKAEKKSMKNVLAAFDLLRELH</sequence>
<name>A0A023BT26_9FLAO</name>
<evidence type="ECO:0000256" key="2">
    <source>
        <dbReference type="SAM" id="SignalP"/>
    </source>
</evidence>
<keyword evidence="1" id="KW-0175">Coiled coil</keyword>
<dbReference type="PROSITE" id="PS51257">
    <property type="entry name" value="PROKAR_LIPOPROTEIN"/>
    <property type="match status" value="1"/>
</dbReference>
<keyword evidence="4" id="KW-1185">Reference proteome</keyword>
<dbReference type="AlphaFoldDB" id="A0A023BT26"/>
<dbReference type="RefSeq" id="WP_131248837.1">
    <property type="nucleotide sequence ID" value="NZ_AQRA01000006.1"/>
</dbReference>
<feature type="chain" id="PRO_5001515685" description="Lipoprotein" evidence="2">
    <location>
        <begin position="24"/>
        <end position="273"/>
    </location>
</feature>
<dbReference type="Proteomes" id="UP000023541">
    <property type="component" value="Unassembled WGS sequence"/>
</dbReference>
<evidence type="ECO:0000256" key="1">
    <source>
        <dbReference type="SAM" id="Coils"/>
    </source>
</evidence>
<accession>A0A023BT26</accession>
<reference evidence="3 4" key="1">
    <citation type="submission" date="2014-04" db="EMBL/GenBank/DDBJ databases">
        <title>Aquimarina sp. 22II-S11-z7 Genome Sequencing.</title>
        <authorList>
            <person name="Lai Q."/>
        </authorList>
    </citation>
    <scope>NUCLEOTIDE SEQUENCE [LARGE SCALE GENOMIC DNA]</scope>
    <source>
        <strain evidence="3 4">22II-S11-z7</strain>
    </source>
</reference>
<evidence type="ECO:0000313" key="3">
    <source>
        <dbReference type="EMBL" id="EZH72973.1"/>
    </source>
</evidence>